<keyword evidence="8 9" id="KW-0807">Transducer</keyword>
<feature type="transmembrane region" description="Helical" evidence="10">
    <location>
        <begin position="42"/>
        <end position="62"/>
    </location>
</feature>
<dbReference type="InterPro" id="IPR017452">
    <property type="entry name" value="GPCR_Rhodpsn_7TM"/>
</dbReference>
<evidence type="ECO:0000256" key="5">
    <source>
        <dbReference type="ARBA" id="ARBA00023040"/>
    </source>
</evidence>
<dbReference type="InterPro" id="IPR000276">
    <property type="entry name" value="GPCR_Rhodpsn"/>
</dbReference>
<comment type="similarity">
    <text evidence="9">Belongs to the G-protein coupled receptor 1 family.</text>
</comment>
<evidence type="ECO:0000256" key="2">
    <source>
        <dbReference type="ARBA" id="ARBA00022475"/>
    </source>
</evidence>
<evidence type="ECO:0000256" key="8">
    <source>
        <dbReference type="ARBA" id="ARBA00023224"/>
    </source>
</evidence>
<dbReference type="Pfam" id="PF00001">
    <property type="entry name" value="7tm_1"/>
    <property type="match status" value="1"/>
</dbReference>
<evidence type="ECO:0000256" key="10">
    <source>
        <dbReference type="SAM" id="Phobius"/>
    </source>
</evidence>
<sequence>MSNPETIASVTILSLLMLASLLGNGLTIIATLTNQKLRSITGLLICNLAVSDLLISGINLPIRICQYFGINWSAGGISECRVSVAMTLFLFTASNTNLLLITADRYLGVTKPIKYRQKMNIKILRVVIAIGWFYSFIISVFPYFIVGGKTDANDSVAVCTFQTVFTPAYILFIEFGTFFVPFFVMVGMYIKIIHKLVAPTRIGIGSDNTNRNSVARCTHKEHRRKSVGGKTMTYRQEKKLAKGVFVILSVYSISLIPIVIMEIIDVINQSPIIPLIAIKIAITIVYLNAAVNTPIYALSSEKHREAFAKLLRIRAIDRE</sequence>
<evidence type="ECO:0000313" key="12">
    <source>
        <dbReference type="EnsemblMetazoa" id="CLYHEMP021525.1"/>
    </source>
</evidence>
<protein>
    <recommendedName>
        <fullName evidence="11">G-protein coupled receptors family 1 profile domain-containing protein</fullName>
    </recommendedName>
</protein>
<feature type="transmembrane region" description="Helical" evidence="10">
    <location>
        <begin position="123"/>
        <end position="146"/>
    </location>
</feature>
<evidence type="ECO:0000256" key="9">
    <source>
        <dbReference type="RuleBase" id="RU000688"/>
    </source>
</evidence>
<dbReference type="PROSITE" id="PS50262">
    <property type="entry name" value="G_PROTEIN_RECEP_F1_2"/>
    <property type="match status" value="1"/>
</dbReference>
<evidence type="ECO:0000256" key="6">
    <source>
        <dbReference type="ARBA" id="ARBA00023136"/>
    </source>
</evidence>
<keyword evidence="13" id="KW-1185">Reference proteome</keyword>
<comment type="subcellular location">
    <subcellularLocation>
        <location evidence="1">Cell membrane</location>
        <topology evidence="1">Multi-pass membrane protein</topology>
    </subcellularLocation>
</comment>
<evidence type="ECO:0000313" key="13">
    <source>
        <dbReference type="Proteomes" id="UP000594262"/>
    </source>
</evidence>
<dbReference type="PROSITE" id="PS00237">
    <property type="entry name" value="G_PROTEIN_RECEP_F1_1"/>
    <property type="match status" value="1"/>
</dbReference>
<reference evidence="12" key="1">
    <citation type="submission" date="2021-01" db="UniProtKB">
        <authorList>
            <consortium name="EnsemblMetazoa"/>
        </authorList>
    </citation>
    <scope>IDENTIFICATION</scope>
</reference>
<dbReference type="SMART" id="SM01381">
    <property type="entry name" value="7TM_GPCR_Srsx"/>
    <property type="match status" value="1"/>
</dbReference>
<feature type="transmembrane region" description="Helical" evidence="10">
    <location>
        <begin position="6"/>
        <end position="30"/>
    </location>
</feature>
<organism evidence="12 13">
    <name type="scientific">Clytia hemisphaerica</name>
    <dbReference type="NCBI Taxonomy" id="252671"/>
    <lineage>
        <taxon>Eukaryota</taxon>
        <taxon>Metazoa</taxon>
        <taxon>Cnidaria</taxon>
        <taxon>Hydrozoa</taxon>
        <taxon>Hydroidolina</taxon>
        <taxon>Leptothecata</taxon>
        <taxon>Obeliida</taxon>
        <taxon>Clytiidae</taxon>
        <taxon>Clytia</taxon>
    </lineage>
</organism>
<feature type="transmembrane region" description="Helical" evidence="10">
    <location>
        <begin position="240"/>
        <end position="260"/>
    </location>
</feature>
<feature type="domain" description="G-protein coupled receptors family 1 profile" evidence="11">
    <location>
        <begin position="23"/>
        <end position="296"/>
    </location>
</feature>
<feature type="transmembrane region" description="Helical" evidence="10">
    <location>
        <begin position="272"/>
        <end position="298"/>
    </location>
</feature>
<feature type="transmembrane region" description="Helical" evidence="10">
    <location>
        <begin position="82"/>
        <end position="102"/>
    </location>
</feature>
<dbReference type="SUPFAM" id="SSF81321">
    <property type="entry name" value="Family A G protein-coupled receptor-like"/>
    <property type="match status" value="1"/>
</dbReference>
<keyword evidence="6 10" id="KW-0472">Membrane</keyword>
<dbReference type="GO" id="GO:0004930">
    <property type="term" value="F:G protein-coupled receptor activity"/>
    <property type="evidence" value="ECO:0007669"/>
    <property type="project" value="UniProtKB-KW"/>
</dbReference>
<keyword evidence="7 9" id="KW-0675">Receptor</keyword>
<keyword evidence="2" id="KW-1003">Cell membrane</keyword>
<keyword evidence="4 10" id="KW-1133">Transmembrane helix</keyword>
<evidence type="ECO:0000256" key="7">
    <source>
        <dbReference type="ARBA" id="ARBA00023170"/>
    </source>
</evidence>
<keyword evidence="5 9" id="KW-0297">G-protein coupled receptor</keyword>
<dbReference type="OrthoDB" id="10044919at2759"/>
<dbReference type="GO" id="GO:0005886">
    <property type="term" value="C:plasma membrane"/>
    <property type="evidence" value="ECO:0007669"/>
    <property type="project" value="UniProtKB-SubCell"/>
</dbReference>
<proteinExistence type="inferred from homology"/>
<evidence type="ECO:0000256" key="3">
    <source>
        <dbReference type="ARBA" id="ARBA00022692"/>
    </source>
</evidence>
<evidence type="ECO:0000259" key="11">
    <source>
        <dbReference type="PROSITE" id="PS50262"/>
    </source>
</evidence>
<dbReference type="EnsemblMetazoa" id="CLYHEMT021525.1">
    <property type="protein sequence ID" value="CLYHEMP021525.1"/>
    <property type="gene ID" value="CLYHEMG021525"/>
</dbReference>
<dbReference type="PANTHER" id="PTHR24248">
    <property type="entry name" value="ADRENERGIC RECEPTOR-RELATED G-PROTEIN COUPLED RECEPTOR"/>
    <property type="match status" value="1"/>
</dbReference>
<dbReference type="Proteomes" id="UP000594262">
    <property type="component" value="Unplaced"/>
</dbReference>
<dbReference type="AlphaFoldDB" id="A0A7M5XFB8"/>
<accession>A0A7M5XFB8</accession>
<name>A0A7M5XFB8_9CNID</name>
<feature type="transmembrane region" description="Helical" evidence="10">
    <location>
        <begin position="166"/>
        <end position="190"/>
    </location>
</feature>
<keyword evidence="3 9" id="KW-0812">Transmembrane</keyword>
<dbReference type="PRINTS" id="PR00237">
    <property type="entry name" value="GPCRRHODOPSN"/>
</dbReference>
<evidence type="ECO:0000256" key="4">
    <source>
        <dbReference type="ARBA" id="ARBA00022989"/>
    </source>
</evidence>
<evidence type="ECO:0000256" key="1">
    <source>
        <dbReference type="ARBA" id="ARBA00004651"/>
    </source>
</evidence>
<dbReference type="Gene3D" id="1.20.1070.10">
    <property type="entry name" value="Rhodopsin 7-helix transmembrane proteins"/>
    <property type="match status" value="1"/>
</dbReference>